<keyword evidence="7" id="KW-1185">Reference proteome</keyword>
<dbReference type="InterPro" id="IPR050380">
    <property type="entry name" value="Immune_Resp_Modulators"/>
</dbReference>
<feature type="domain" description="Ig-like" evidence="5">
    <location>
        <begin position="279"/>
        <end position="389"/>
    </location>
</feature>
<dbReference type="Gene3D" id="2.60.40.10">
    <property type="entry name" value="Immunoglobulins"/>
    <property type="match status" value="2"/>
</dbReference>
<dbReference type="STRING" id="244447.ENSCSEP00000007889"/>
<feature type="region of interest" description="Disordered" evidence="2">
    <location>
        <begin position="484"/>
        <end position="503"/>
    </location>
</feature>
<dbReference type="Ensembl" id="ENSCSET00000007974.1">
    <property type="protein sequence ID" value="ENSCSEP00000007889.1"/>
    <property type="gene ID" value="ENSCSEG00000005077.1"/>
</dbReference>
<evidence type="ECO:0000256" key="1">
    <source>
        <dbReference type="ARBA" id="ARBA00023319"/>
    </source>
</evidence>
<proteinExistence type="predicted"/>
<evidence type="ECO:0000259" key="5">
    <source>
        <dbReference type="PROSITE" id="PS50835"/>
    </source>
</evidence>
<feature type="compositionally biased region" description="Basic and acidic residues" evidence="2">
    <location>
        <begin position="494"/>
        <end position="503"/>
    </location>
</feature>
<reference evidence="6" key="2">
    <citation type="submission" date="2025-08" db="UniProtKB">
        <authorList>
            <consortium name="Ensembl"/>
        </authorList>
    </citation>
    <scope>IDENTIFICATION</scope>
</reference>
<protein>
    <submittedName>
        <fullName evidence="6">Dehydrogenase/reductase (SDR family) member 13b.2</fullName>
    </submittedName>
</protein>
<keyword evidence="3" id="KW-0812">Transmembrane</keyword>
<feature type="transmembrane region" description="Helical" evidence="3">
    <location>
        <begin position="398"/>
        <end position="422"/>
    </location>
</feature>
<dbReference type="SUPFAM" id="SSF48726">
    <property type="entry name" value="Immunoglobulin"/>
    <property type="match status" value="1"/>
</dbReference>
<dbReference type="InterPro" id="IPR036179">
    <property type="entry name" value="Ig-like_dom_sf"/>
</dbReference>
<keyword evidence="4" id="KW-0732">Signal</keyword>
<evidence type="ECO:0000256" key="4">
    <source>
        <dbReference type="SAM" id="SignalP"/>
    </source>
</evidence>
<reference evidence="6 7" key="1">
    <citation type="journal article" date="2014" name="Nat. Genet.">
        <title>Whole-genome sequence of a flatfish provides insights into ZW sex chromosome evolution and adaptation to a benthic lifestyle.</title>
        <authorList>
            <person name="Chen S."/>
            <person name="Zhang G."/>
            <person name="Shao C."/>
            <person name="Huang Q."/>
            <person name="Liu G."/>
            <person name="Zhang P."/>
            <person name="Song W."/>
            <person name="An N."/>
            <person name="Chalopin D."/>
            <person name="Volff J.N."/>
            <person name="Hong Y."/>
            <person name="Li Q."/>
            <person name="Sha Z."/>
            <person name="Zhou H."/>
            <person name="Xie M."/>
            <person name="Yu Q."/>
            <person name="Liu Y."/>
            <person name="Xiang H."/>
            <person name="Wang N."/>
            <person name="Wu K."/>
            <person name="Yang C."/>
            <person name="Zhou Q."/>
            <person name="Liao X."/>
            <person name="Yang L."/>
            <person name="Hu Q."/>
            <person name="Zhang J."/>
            <person name="Meng L."/>
            <person name="Jin L."/>
            <person name="Tian Y."/>
            <person name="Lian J."/>
            <person name="Yang J."/>
            <person name="Miao G."/>
            <person name="Liu S."/>
            <person name="Liang Z."/>
            <person name="Yan F."/>
            <person name="Li Y."/>
            <person name="Sun B."/>
            <person name="Zhang H."/>
            <person name="Zhang J."/>
            <person name="Zhu Y."/>
            <person name="Du M."/>
            <person name="Zhao Y."/>
            <person name="Schartl M."/>
            <person name="Tang Q."/>
            <person name="Wang J."/>
        </authorList>
    </citation>
    <scope>NUCLEOTIDE SEQUENCE</scope>
</reference>
<evidence type="ECO:0000313" key="6">
    <source>
        <dbReference type="Ensembl" id="ENSCSEP00000007889.1"/>
    </source>
</evidence>
<dbReference type="InParanoid" id="A0A3P8V1B8"/>
<keyword evidence="3" id="KW-0472">Membrane</keyword>
<keyword evidence="3" id="KW-1133">Transmembrane helix</keyword>
<reference evidence="6" key="3">
    <citation type="submission" date="2025-09" db="UniProtKB">
        <authorList>
            <consortium name="Ensembl"/>
        </authorList>
    </citation>
    <scope>IDENTIFICATION</scope>
</reference>
<dbReference type="PROSITE" id="PS50835">
    <property type="entry name" value="IG_LIKE"/>
    <property type="match status" value="1"/>
</dbReference>
<accession>A0A3P8V1B8</accession>
<dbReference type="InterPro" id="IPR013783">
    <property type="entry name" value="Ig-like_fold"/>
</dbReference>
<evidence type="ECO:0000313" key="7">
    <source>
        <dbReference type="Proteomes" id="UP000265120"/>
    </source>
</evidence>
<organism evidence="6 7">
    <name type="scientific">Cynoglossus semilaevis</name>
    <name type="common">Tongue sole</name>
    <dbReference type="NCBI Taxonomy" id="244447"/>
    <lineage>
        <taxon>Eukaryota</taxon>
        <taxon>Metazoa</taxon>
        <taxon>Chordata</taxon>
        <taxon>Craniata</taxon>
        <taxon>Vertebrata</taxon>
        <taxon>Euteleostomi</taxon>
        <taxon>Actinopterygii</taxon>
        <taxon>Neopterygii</taxon>
        <taxon>Teleostei</taxon>
        <taxon>Neoteleostei</taxon>
        <taxon>Acanthomorphata</taxon>
        <taxon>Carangaria</taxon>
        <taxon>Pleuronectiformes</taxon>
        <taxon>Pleuronectoidei</taxon>
        <taxon>Cynoglossidae</taxon>
        <taxon>Cynoglossinae</taxon>
        <taxon>Cynoglossus</taxon>
    </lineage>
</organism>
<evidence type="ECO:0000256" key="2">
    <source>
        <dbReference type="SAM" id="MobiDB-lite"/>
    </source>
</evidence>
<dbReference type="GeneTree" id="ENSGT00940000165285"/>
<dbReference type="AlphaFoldDB" id="A0A3P8V1B8"/>
<feature type="signal peptide" evidence="4">
    <location>
        <begin position="1"/>
        <end position="19"/>
    </location>
</feature>
<name>A0A3P8V1B8_CYNSE</name>
<sequence>MRVVFKTLVSLYVCTGVLCVHQLSWLPCMFIDERVSLNDKGVPEIQQIPREAFLQFGQKEDAAVNPQVITFMVTGSRLDLRRYVDVWEAEQLECQLYRYSTHGSYVRWPGKGNQEYNHWFRFTIKPSNGLSVTSGFLRRPSDQPAPEKQDFFNWTTIADREVLTTTVAVVIKSQTPFVRTGLRSQPKLHCQFALDHKSPNFILEWILQRRGERTTVFSYNSRSGQTEGTGVGLKALEDGDASYSLAFTKTISEGLYICSLSVNPLSIQMNMDLHVEEPPRVSINIQPDLLLQKGEEQKVVCEAVGYYPLDVEIVWHEQEPSASGQRVGTSLPKKVDILLSSHKHNPQDMTYSVSAFFYLQTSLRNLGQSQFICSVSHKSLRVPIKKSFTLTVEEPSSWLFSITMGFIVLALLFVLCVMLLYLSSEETLLKRKPVIKVLTSLVTRRSGVPFLLEFSLWTSNTQSKRFCLHQRCCTTENLHQTEERHQLRPTGTRKKTEWQRQIM</sequence>
<feature type="chain" id="PRO_5018058697" evidence="4">
    <location>
        <begin position="20"/>
        <end position="503"/>
    </location>
</feature>
<evidence type="ECO:0000256" key="3">
    <source>
        <dbReference type="SAM" id="Phobius"/>
    </source>
</evidence>
<dbReference type="Proteomes" id="UP000265120">
    <property type="component" value="Chromosome 4"/>
</dbReference>
<keyword evidence="1" id="KW-0393">Immunoglobulin domain</keyword>
<dbReference type="PANTHER" id="PTHR23411">
    <property type="entry name" value="TAPASIN"/>
    <property type="match status" value="1"/>
</dbReference>
<dbReference type="InterPro" id="IPR007110">
    <property type="entry name" value="Ig-like_dom"/>
</dbReference>